<organism evidence="2 3">
    <name type="scientific">Macrostomum lignano</name>
    <dbReference type="NCBI Taxonomy" id="282301"/>
    <lineage>
        <taxon>Eukaryota</taxon>
        <taxon>Metazoa</taxon>
        <taxon>Spiralia</taxon>
        <taxon>Lophotrochozoa</taxon>
        <taxon>Platyhelminthes</taxon>
        <taxon>Rhabditophora</taxon>
        <taxon>Macrostomorpha</taxon>
        <taxon>Macrostomida</taxon>
        <taxon>Macrostomidae</taxon>
        <taxon>Macrostomum</taxon>
    </lineage>
</organism>
<name>A0A1I8FBH2_9PLAT</name>
<dbReference type="AlphaFoldDB" id="A0A1I8FBH2"/>
<dbReference type="WBParaSite" id="maker-unitig_27374-snap-gene-0.2-mRNA-1">
    <property type="protein sequence ID" value="maker-unitig_27374-snap-gene-0.2-mRNA-1"/>
    <property type="gene ID" value="maker-unitig_27374-snap-gene-0.2"/>
</dbReference>
<dbReference type="Proteomes" id="UP000095280">
    <property type="component" value="Unplaced"/>
</dbReference>
<evidence type="ECO:0000313" key="2">
    <source>
        <dbReference type="Proteomes" id="UP000095280"/>
    </source>
</evidence>
<proteinExistence type="predicted"/>
<evidence type="ECO:0000256" key="1">
    <source>
        <dbReference type="SAM" id="MobiDB-lite"/>
    </source>
</evidence>
<feature type="region of interest" description="Disordered" evidence="1">
    <location>
        <begin position="52"/>
        <end position="76"/>
    </location>
</feature>
<sequence length="214" mass="23434">MSDVDHHVAVQRHSLIALLAPGRHRPTLLRWLAVTARREMLALLLPMHVSATQNGHRKARPAPSRGDCGSSSTTHLAQARPLRDVVQNSVATLAAVGAAAQILDRRRGISECPFRSCQLPVGPPQCPLDPAVPAIGRWPQEAAPAPSLAAVHCQCCTFANTRTCLSAKCAQRQRPQLQRPRARFDFIWIGQLPGARELQCGLLLLLLVYHQSHF</sequence>
<evidence type="ECO:0000313" key="3">
    <source>
        <dbReference type="WBParaSite" id="maker-unitig_27374-snap-gene-0.2-mRNA-1"/>
    </source>
</evidence>
<accession>A0A1I8FBH2</accession>
<keyword evidence="2" id="KW-1185">Reference proteome</keyword>
<protein>
    <submittedName>
        <fullName evidence="3">Uncharacterized protein</fullName>
    </submittedName>
</protein>
<reference evidence="3" key="1">
    <citation type="submission" date="2016-11" db="UniProtKB">
        <authorList>
            <consortium name="WormBaseParasite"/>
        </authorList>
    </citation>
    <scope>IDENTIFICATION</scope>
</reference>